<dbReference type="GO" id="GO:0016747">
    <property type="term" value="F:acyltransferase activity, transferring groups other than amino-acyl groups"/>
    <property type="evidence" value="ECO:0007669"/>
    <property type="project" value="InterPro"/>
</dbReference>
<sequence length="94" mass="10446">MANHTFEWPAGGFIGVDVFFVLSGFLMTSILYREVDSTGRIKFFAFYRRRIRRLIPAAATVIGATIVASYFLLGSGRFQSVLWDGLSALGFVSN</sequence>
<evidence type="ECO:0000259" key="2">
    <source>
        <dbReference type="Pfam" id="PF01757"/>
    </source>
</evidence>
<dbReference type="Proteomes" id="UP000094426">
    <property type="component" value="Unassembled WGS sequence"/>
</dbReference>
<dbReference type="Pfam" id="PF01757">
    <property type="entry name" value="Acyl_transf_3"/>
    <property type="match status" value="1"/>
</dbReference>
<dbReference type="InterPro" id="IPR002656">
    <property type="entry name" value="Acyl_transf_3_dom"/>
</dbReference>
<dbReference type="GO" id="GO:0016020">
    <property type="term" value="C:membrane"/>
    <property type="evidence" value="ECO:0007669"/>
    <property type="project" value="TreeGrafter"/>
</dbReference>
<feature type="domain" description="Acyltransferase 3" evidence="2">
    <location>
        <begin position="8"/>
        <end position="87"/>
    </location>
</feature>
<reference evidence="4" key="1">
    <citation type="submission" date="2015-11" db="EMBL/GenBank/DDBJ databases">
        <authorList>
            <person name="Wang J."/>
            <person name="Wang L."/>
            <person name="Wang F."/>
            <person name="Cao G."/>
        </authorList>
    </citation>
    <scope>NUCLEOTIDE SEQUENCE [LARGE SCALE GENOMIC DNA]</scope>
    <source>
        <strain evidence="4">gdw1</strain>
    </source>
</reference>
<gene>
    <name evidence="3" type="ORF">ATY41_10200</name>
</gene>
<keyword evidence="1" id="KW-0812">Transmembrane</keyword>
<dbReference type="PANTHER" id="PTHR23028">
    <property type="entry name" value="ACETYLTRANSFERASE"/>
    <property type="match status" value="1"/>
</dbReference>
<dbReference type="AlphaFoldDB" id="A0A1E2SKR4"/>
<keyword evidence="1" id="KW-1133">Transmembrane helix</keyword>
<accession>A0A1E2SKR4</accession>
<keyword evidence="1" id="KW-0472">Membrane</keyword>
<dbReference type="InterPro" id="IPR050879">
    <property type="entry name" value="Acyltransferase_3"/>
</dbReference>
<evidence type="ECO:0000256" key="1">
    <source>
        <dbReference type="SAM" id="Phobius"/>
    </source>
</evidence>
<dbReference type="GO" id="GO:0009103">
    <property type="term" value="P:lipopolysaccharide biosynthetic process"/>
    <property type="evidence" value="ECO:0007669"/>
    <property type="project" value="TreeGrafter"/>
</dbReference>
<evidence type="ECO:0000313" key="4">
    <source>
        <dbReference type="Proteomes" id="UP000094426"/>
    </source>
</evidence>
<comment type="caution">
    <text evidence="3">The sequence shown here is derived from an EMBL/GenBank/DDBJ whole genome shotgun (WGS) entry which is preliminary data.</text>
</comment>
<name>A0A1E2SKR4_LEIXY</name>
<feature type="transmembrane region" description="Helical" evidence="1">
    <location>
        <begin position="53"/>
        <end position="73"/>
    </location>
</feature>
<dbReference type="PANTHER" id="PTHR23028:SF53">
    <property type="entry name" value="ACYL_TRANSF_3 DOMAIN-CONTAINING PROTEIN"/>
    <property type="match status" value="1"/>
</dbReference>
<protein>
    <recommendedName>
        <fullName evidence="2">Acyltransferase 3 domain-containing protein</fullName>
    </recommendedName>
</protein>
<proteinExistence type="predicted"/>
<dbReference type="EMBL" id="LNZG01000013">
    <property type="protein sequence ID" value="ODA90349.1"/>
    <property type="molecule type" value="Genomic_DNA"/>
</dbReference>
<evidence type="ECO:0000313" key="3">
    <source>
        <dbReference type="EMBL" id="ODA90349.1"/>
    </source>
</evidence>
<feature type="transmembrane region" description="Helical" evidence="1">
    <location>
        <begin position="12"/>
        <end position="32"/>
    </location>
</feature>
<organism evidence="3 4">
    <name type="scientific">Leifsonia xyli subsp. xyli</name>
    <dbReference type="NCBI Taxonomy" id="59736"/>
    <lineage>
        <taxon>Bacteria</taxon>
        <taxon>Bacillati</taxon>
        <taxon>Actinomycetota</taxon>
        <taxon>Actinomycetes</taxon>
        <taxon>Micrococcales</taxon>
        <taxon>Microbacteriaceae</taxon>
        <taxon>Leifsonia</taxon>
    </lineage>
</organism>